<feature type="binding site" evidence="12">
    <location>
        <position position="80"/>
    </location>
    <ligand>
        <name>Na(+)</name>
        <dbReference type="ChEBI" id="CHEBI:29101"/>
        <note>structural</note>
    </ligand>
</feature>
<dbReference type="HAMAP" id="MF_00454">
    <property type="entry name" value="FluC"/>
    <property type="match status" value="1"/>
</dbReference>
<evidence type="ECO:0000256" key="5">
    <source>
        <dbReference type="ARBA" id="ARBA00022989"/>
    </source>
</evidence>
<evidence type="ECO:0000256" key="8">
    <source>
        <dbReference type="ARBA" id="ARBA00023136"/>
    </source>
</evidence>
<keyword evidence="14" id="KW-1185">Reference proteome</keyword>
<dbReference type="NCBIfam" id="TIGR00494">
    <property type="entry name" value="crcB"/>
    <property type="match status" value="1"/>
</dbReference>
<sequence length="127" mass="13134">MILRDIALVAAGGAVGSVLRYLATIAASGLFGVGFPYGTFLVNVTGSFAMGVLIEVIARRFEASEALRLLIATGVLGGYTTFSSFSLDTAALWERGQQLLAVVYVAASLGLGVAALFCGLWLARSLA</sequence>
<reference evidence="13 14" key="1">
    <citation type="submission" date="2016-11" db="EMBL/GenBank/DDBJ databases">
        <authorList>
            <person name="Varghese N."/>
            <person name="Submissions S."/>
        </authorList>
    </citation>
    <scope>NUCLEOTIDE SEQUENCE [LARGE SCALE GENOMIC DNA]</scope>
    <source>
        <strain evidence="13 14">DSM 21988</strain>
    </source>
</reference>
<evidence type="ECO:0000256" key="9">
    <source>
        <dbReference type="ARBA" id="ARBA00023303"/>
    </source>
</evidence>
<dbReference type="InterPro" id="IPR003691">
    <property type="entry name" value="FluC"/>
</dbReference>
<evidence type="ECO:0000256" key="3">
    <source>
        <dbReference type="ARBA" id="ARBA00022519"/>
    </source>
</evidence>
<accession>A0ABY1I4K5</accession>
<dbReference type="EMBL" id="FQZC01000001">
    <property type="protein sequence ID" value="SHI59516.1"/>
    <property type="molecule type" value="Genomic_DNA"/>
</dbReference>
<comment type="caution">
    <text evidence="13">The sequence shown here is derived from an EMBL/GenBank/DDBJ whole genome shotgun (WGS) entry which is preliminary data.</text>
</comment>
<comment type="subcellular location">
    <subcellularLocation>
        <location evidence="1 12">Cell membrane</location>
        <topology evidence="1 12">Multi-pass membrane protein</topology>
    </subcellularLocation>
</comment>
<feature type="binding site" evidence="12">
    <location>
        <position position="77"/>
    </location>
    <ligand>
        <name>Na(+)</name>
        <dbReference type="ChEBI" id="CHEBI:29101"/>
        <note>structural</note>
    </ligand>
</feature>
<dbReference type="PANTHER" id="PTHR28259:SF1">
    <property type="entry name" value="FLUORIDE EXPORT PROTEIN 1-RELATED"/>
    <property type="match status" value="1"/>
</dbReference>
<keyword evidence="8 12" id="KW-0472">Membrane</keyword>
<evidence type="ECO:0000256" key="2">
    <source>
        <dbReference type="ARBA" id="ARBA00022475"/>
    </source>
</evidence>
<keyword evidence="12" id="KW-0813">Transport</keyword>
<evidence type="ECO:0000256" key="1">
    <source>
        <dbReference type="ARBA" id="ARBA00004651"/>
    </source>
</evidence>
<comment type="activity regulation">
    <text evidence="12">Na(+) is not transported, but it plays an essential structural role and its presence is essential for fluoride channel function.</text>
</comment>
<comment type="similarity">
    <text evidence="10 12">Belongs to the fluoride channel Fluc/FEX (TC 1.A.43) family.</text>
</comment>
<keyword evidence="9 12" id="KW-0407">Ion channel</keyword>
<name>A0ABY1I4K5_9HYPH</name>
<dbReference type="PANTHER" id="PTHR28259">
    <property type="entry name" value="FLUORIDE EXPORT PROTEIN 1-RELATED"/>
    <property type="match status" value="1"/>
</dbReference>
<evidence type="ECO:0000256" key="11">
    <source>
        <dbReference type="ARBA" id="ARBA00035585"/>
    </source>
</evidence>
<proteinExistence type="inferred from homology"/>
<evidence type="ECO:0000256" key="7">
    <source>
        <dbReference type="ARBA" id="ARBA00023065"/>
    </source>
</evidence>
<dbReference type="RefSeq" id="WP_409359932.1">
    <property type="nucleotide sequence ID" value="NZ_FQZC01000001.1"/>
</dbReference>
<gene>
    <name evidence="12" type="primary">fluC</name>
    <name evidence="12" type="synonym">crcB</name>
    <name evidence="13" type="ORF">SAMN02745911_0611</name>
</gene>
<evidence type="ECO:0000256" key="6">
    <source>
        <dbReference type="ARBA" id="ARBA00023053"/>
    </source>
</evidence>
<comment type="catalytic activity">
    <reaction evidence="11">
        <text>fluoride(in) = fluoride(out)</text>
        <dbReference type="Rhea" id="RHEA:76159"/>
        <dbReference type="ChEBI" id="CHEBI:17051"/>
    </reaction>
    <physiologicalReaction direction="left-to-right" evidence="11">
        <dbReference type="Rhea" id="RHEA:76160"/>
    </physiologicalReaction>
</comment>
<dbReference type="Proteomes" id="UP000184290">
    <property type="component" value="Unassembled WGS sequence"/>
</dbReference>
<feature type="transmembrane region" description="Helical" evidence="12">
    <location>
        <begin position="69"/>
        <end position="87"/>
    </location>
</feature>
<keyword evidence="7 12" id="KW-0406">Ion transport</keyword>
<evidence type="ECO:0000256" key="12">
    <source>
        <dbReference type="HAMAP-Rule" id="MF_00454"/>
    </source>
</evidence>
<organism evidence="13 14">
    <name type="scientific">Aureimonas altamirensis DSM 21988</name>
    <dbReference type="NCBI Taxonomy" id="1121026"/>
    <lineage>
        <taxon>Bacteria</taxon>
        <taxon>Pseudomonadati</taxon>
        <taxon>Pseudomonadota</taxon>
        <taxon>Alphaproteobacteria</taxon>
        <taxon>Hyphomicrobiales</taxon>
        <taxon>Aurantimonadaceae</taxon>
        <taxon>Aureimonas</taxon>
    </lineage>
</organism>
<dbReference type="NCBIfam" id="NF010791">
    <property type="entry name" value="PRK14195.1"/>
    <property type="match status" value="1"/>
</dbReference>
<keyword evidence="2 12" id="KW-1003">Cell membrane</keyword>
<keyword evidence="5 12" id="KW-1133">Transmembrane helix</keyword>
<keyword evidence="6 12" id="KW-0915">Sodium</keyword>
<comment type="function">
    <text evidence="12">Fluoride-specific ion channel. Important for reducing fluoride concentration in the cell, thus reducing its toxicity.</text>
</comment>
<protein>
    <recommendedName>
        <fullName evidence="12">Fluoride-specific ion channel FluC</fullName>
    </recommendedName>
</protein>
<evidence type="ECO:0000313" key="13">
    <source>
        <dbReference type="EMBL" id="SHI59516.1"/>
    </source>
</evidence>
<feature type="transmembrane region" description="Helical" evidence="12">
    <location>
        <begin position="7"/>
        <end position="31"/>
    </location>
</feature>
<keyword evidence="4 12" id="KW-0812">Transmembrane</keyword>
<feature type="transmembrane region" description="Helical" evidence="12">
    <location>
        <begin position="99"/>
        <end position="123"/>
    </location>
</feature>
<keyword evidence="3" id="KW-0997">Cell inner membrane</keyword>
<evidence type="ECO:0000313" key="14">
    <source>
        <dbReference type="Proteomes" id="UP000184290"/>
    </source>
</evidence>
<evidence type="ECO:0000256" key="4">
    <source>
        <dbReference type="ARBA" id="ARBA00022692"/>
    </source>
</evidence>
<evidence type="ECO:0000256" key="10">
    <source>
        <dbReference type="ARBA" id="ARBA00035120"/>
    </source>
</evidence>
<feature type="transmembrane region" description="Helical" evidence="12">
    <location>
        <begin position="37"/>
        <end position="57"/>
    </location>
</feature>
<dbReference type="Pfam" id="PF02537">
    <property type="entry name" value="CRCB"/>
    <property type="match status" value="1"/>
</dbReference>
<keyword evidence="12" id="KW-0479">Metal-binding</keyword>